<dbReference type="PROSITE" id="PS51779">
    <property type="entry name" value="POTRA"/>
    <property type="match status" value="1"/>
</dbReference>
<keyword evidence="12" id="KW-1185">Reference proteome</keyword>
<evidence type="ECO:0000256" key="6">
    <source>
        <dbReference type="ARBA" id="ARBA00022989"/>
    </source>
</evidence>
<dbReference type="GO" id="GO:0005886">
    <property type="term" value="C:plasma membrane"/>
    <property type="evidence" value="ECO:0007669"/>
    <property type="project" value="UniProtKB-SubCell"/>
</dbReference>
<sequence>MKTKQATPPPFDVRLMNLTATVLFAVCGVMLVAALAWWAVRHPVFAIRSIVVQGEVTHNSAATLRANVAPRLAGNFFTIDLEQARAAFEAVPWVRKAVVTRQFPDKLRVRIEEHRAEAFWGADSESRLVNTFGEVFEANAGDVEQDDMPRLAGPDGSSPQVLAMYRSLGPLMQPLDLAVEQVVLTGRGGWTLQLDSGAIVELGRGTLDEVLARSRRFAHTITQVTSKYGRRPEALVAADLRHADGYAIRLRGVVTAEAAAPRRN</sequence>
<keyword evidence="7 9" id="KW-0472">Membrane</keyword>
<organism evidence="11 12">
    <name type="scientific">Ramlibacter monticola</name>
    <dbReference type="NCBI Taxonomy" id="1926872"/>
    <lineage>
        <taxon>Bacteria</taxon>
        <taxon>Pseudomonadati</taxon>
        <taxon>Pseudomonadota</taxon>
        <taxon>Betaproteobacteria</taxon>
        <taxon>Burkholderiales</taxon>
        <taxon>Comamonadaceae</taxon>
        <taxon>Ramlibacter</taxon>
    </lineage>
</organism>
<dbReference type="InterPro" id="IPR045335">
    <property type="entry name" value="FtsQ_C_sf"/>
</dbReference>
<evidence type="ECO:0000256" key="5">
    <source>
        <dbReference type="ARBA" id="ARBA00022692"/>
    </source>
</evidence>
<evidence type="ECO:0000313" key="11">
    <source>
        <dbReference type="EMBL" id="MBL0390958.1"/>
    </source>
</evidence>
<dbReference type="InterPro" id="IPR013685">
    <property type="entry name" value="POTRA_FtsQ_type"/>
</dbReference>
<dbReference type="AlphaFoldDB" id="A0A936YXY4"/>
<keyword evidence="8 9" id="KW-0131">Cell cycle</keyword>
<evidence type="ECO:0000259" key="10">
    <source>
        <dbReference type="PROSITE" id="PS51779"/>
    </source>
</evidence>
<dbReference type="Pfam" id="PF03799">
    <property type="entry name" value="FtsQ_DivIB_C"/>
    <property type="match status" value="1"/>
</dbReference>
<dbReference type="GO" id="GO:0032153">
    <property type="term" value="C:cell division site"/>
    <property type="evidence" value="ECO:0007669"/>
    <property type="project" value="UniProtKB-UniRule"/>
</dbReference>
<dbReference type="InterPro" id="IPR005548">
    <property type="entry name" value="Cell_div_FtsQ/DivIB_C"/>
</dbReference>
<comment type="function">
    <text evidence="9">Essential cell division protein. May link together the upstream cell division proteins, which are predominantly cytoplasmic, with the downstream cell division proteins, which are predominantly periplasmic. May control correct divisome assembly.</text>
</comment>
<keyword evidence="5 9" id="KW-0812">Transmembrane</keyword>
<gene>
    <name evidence="9" type="primary">ftsQ</name>
    <name evidence="11" type="ORF">JJ685_07360</name>
</gene>
<comment type="subcellular location">
    <subcellularLocation>
        <location evidence="9">Cell inner membrane</location>
        <topology evidence="9">Single-pass type II membrane protein</topology>
    </subcellularLocation>
    <subcellularLocation>
        <location evidence="1">Membrane</location>
    </subcellularLocation>
    <text evidence="9">Localizes to the division septum.</text>
</comment>
<evidence type="ECO:0000256" key="7">
    <source>
        <dbReference type="ARBA" id="ARBA00023136"/>
    </source>
</evidence>
<dbReference type="PANTHER" id="PTHR35851:SF1">
    <property type="entry name" value="CELL DIVISION PROTEIN FTSQ"/>
    <property type="match status" value="1"/>
</dbReference>
<dbReference type="InterPro" id="IPR026579">
    <property type="entry name" value="FtsQ"/>
</dbReference>
<evidence type="ECO:0000256" key="9">
    <source>
        <dbReference type="HAMAP-Rule" id="MF_00911"/>
    </source>
</evidence>
<evidence type="ECO:0000256" key="8">
    <source>
        <dbReference type="ARBA" id="ARBA00023306"/>
    </source>
</evidence>
<dbReference type="Gene3D" id="3.10.20.310">
    <property type="entry name" value="membrane protein fhac"/>
    <property type="match status" value="1"/>
</dbReference>
<keyword evidence="2 9" id="KW-1003">Cell membrane</keyword>
<dbReference type="Gene3D" id="3.40.50.11690">
    <property type="entry name" value="Cell division protein FtsQ/DivIB"/>
    <property type="match status" value="1"/>
</dbReference>
<dbReference type="InterPro" id="IPR034746">
    <property type="entry name" value="POTRA"/>
</dbReference>
<comment type="subunit">
    <text evidence="9">Part of a complex composed of FtsB, FtsL and FtsQ.</text>
</comment>
<dbReference type="EMBL" id="JAEQNE010000001">
    <property type="protein sequence ID" value="MBL0390958.1"/>
    <property type="molecule type" value="Genomic_DNA"/>
</dbReference>
<name>A0A936YXY4_9BURK</name>
<dbReference type="Proteomes" id="UP000599109">
    <property type="component" value="Unassembled WGS sequence"/>
</dbReference>
<reference evidence="11 12" key="1">
    <citation type="journal article" date="2017" name="Int. J. Syst. Evol. Microbiol.">
        <title>Ramlibacter monticola sp. nov., isolated from forest soil.</title>
        <authorList>
            <person name="Chaudhary D.K."/>
            <person name="Kim J."/>
        </authorList>
    </citation>
    <scope>NUCLEOTIDE SEQUENCE [LARGE SCALE GENOMIC DNA]</scope>
    <source>
        <strain evidence="11 12">KACC 19175</strain>
    </source>
</reference>
<dbReference type="GO" id="GO:0090529">
    <property type="term" value="P:cell septum assembly"/>
    <property type="evidence" value="ECO:0007669"/>
    <property type="project" value="InterPro"/>
</dbReference>
<protein>
    <recommendedName>
        <fullName evidence="9">Cell division protein FtsQ</fullName>
    </recommendedName>
</protein>
<keyword evidence="4 9" id="KW-0132">Cell division</keyword>
<feature type="transmembrane region" description="Helical" evidence="9">
    <location>
        <begin position="20"/>
        <end position="40"/>
    </location>
</feature>
<dbReference type="PANTHER" id="PTHR35851">
    <property type="entry name" value="CELL DIVISION PROTEIN FTSQ"/>
    <property type="match status" value="1"/>
</dbReference>
<keyword evidence="6 9" id="KW-1133">Transmembrane helix</keyword>
<dbReference type="Pfam" id="PF08478">
    <property type="entry name" value="POTRA_1"/>
    <property type="match status" value="1"/>
</dbReference>
<feature type="domain" description="POTRA" evidence="10">
    <location>
        <begin position="45"/>
        <end position="114"/>
    </location>
</feature>
<dbReference type="HAMAP" id="MF_00911">
    <property type="entry name" value="FtsQ_subfam"/>
    <property type="match status" value="1"/>
</dbReference>
<evidence type="ECO:0000256" key="3">
    <source>
        <dbReference type="ARBA" id="ARBA00022519"/>
    </source>
</evidence>
<accession>A0A936YXY4</accession>
<evidence type="ECO:0000313" key="12">
    <source>
        <dbReference type="Proteomes" id="UP000599109"/>
    </source>
</evidence>
<keyword evidence="3 9" id="KW-0997">Cell inner membrane</keyword>
<evidence type="ECO:0000256" key="4">
    <source>
        <dbReference type="ARBA" id="ARBA00022618"/>
    </source>
</evidence>
<dbReference type="GO" id="GO:0043093">
    <property type="term" value="P:FtsZ-dependent cytokinesis"/>
    <property type="evidence" value="ECO:0007669"/>
    <property type="project" value="UniProtKB-UniRule"/>
</dbReference>
<proteinExistence type="inferred from homology"/>
<comment type="similarity">
    <text evidence="9">Belongs to the FtsQ/DivIB family. FtsQ subfamily.</text>
</comment>
<evidence type="ECO:0000256" key="1">
    <source>
        <dbReference type="ARBA" id="ARBA00004370"/>
    </source>
</evidence>
<evidence type="ECO:0000256" key="2">
    <source>
        <dbReference type="ARBA" id="ARBA00022475"/>
    </source>
</evidence>
<comment type="caution">
    <text evidence="11">The sequence shown here is derived from an EMBL/GenBank/DDBJ whole genome shotgun (WGS) entry which is preliminary data.</text>
</comment>
<dbReference type="RefSeq" id="WP_201673527.1">
    <property type="nucleotide sequence ID" value="NZ_JAEQNE010000001.1"/>
</dbReference>